<organism evidence="1 2">
    <name type="scientific">Variovorax paradoxus</name>
    <dbReference type="NCBI Taxonomy" id="34073"/>
    <lineage>
        <taxon>Bacteria</taxon>
        <taxon>Pseudomonadati</taxon>
        <taxon>Pseudomonadota</taxon>
        <taxon>Betaproteobacteria</taxon>
        <taxon>Burkholderiales</taxon>
        <taxon>Comamonadaceae</taxon>
        <taxon>Variovorax</taxon>
    </lineage>
</organism>
<sequence length="110" mass="11786">MSTPPVHVCETFFQSSVLAVGARAIWPLEAEALLQKLPIEVALDSVLLPEAADEVERIQHQLARRDGPVVCVERMQPGDADVPLERLMIERALSVNTAAAGGNASLMSIG</sequence>
<comment type="caution">
    <text evidence="1">The sequence shown here is derived from an EMBL/GenBank/DDBJ whole genome shotgun (WGS) entry which is preliminary data.</text>
</comment>
<reference evidence="1" key="1">
    <citation type="submission" date="2023-07" db="EMBL/GenBank/DDBJ databases">
        <title>Sorghum-associated microbial communities from plants grown in Nebraska, USA.</title>
        <authorList>
            <person name="Schachtman D."/>
        </authorList>
    </citation>
    <scope>NUCLEOTIDE SEQUENCE</scope>
    <source>
        <strain evidence="1">DS2114</strain>
    </source>
</reference>
<gene>
    <name evidence="1" type="ORF">J2738_005954</name>
</gene>
<name>A0AAE3Y579_VARPD</name>
<accession>A0AAE3Y579</accession>
<dbReference type="EMBL" id="JAVDQZ010000011">
    <property type="protein sequence ID" value="MDR6429780.1"/>
    <property type="molecule type" value="Genomic_DNA"/>
</dbReference>
<protein>
    <submittedName>
        <fullName evidence="1">Delta 1-pyrroline-5-carboxylate dehydrogenase</fullName>
    </submittedName>
</protein>
<evidence type="ECO:0000313" key="2">
    <source>
        <dbReference type="Proteomes" id="UP001184828"/>
    </source>
</evidence>
<proteinExistence type="predicted"/>
<evidence type="ECO:0000313" key="1">
    <source>
        <dbReference type="EMBL" id="MDR6429780.1"/>
    </source>
</evidence>
<dbReference type="AlphaFoldDB" id="A0AAE3Y579"/>
<dbReference type="Proteomes" id="UP001184828">
    <property type="component" value="Unassembled WGS sequence"/>
</dbReference>